<dbReference type="RefSeq" id="XP_022456875.1">
    <property type="nucleotide sequence ID" value="XM_022605403.1"/>
</dbReference>
<protein>
    <submittedName>
        <fullName evidence="1">Uncharacterized protein</fullName>
    </submittedName>
</protein>
<sequence>MSAPAINRLNMLSQHFRRVEEKDVGGQFPELPVREREAYFANVLRSRAVQQRSGLGPTPATGVKK</sequence>
<keyword evidence="2" id="KW-1185">Reference proteome</keyword>
<reference evidence="1" key="1">
    <citation type="submission" date="2013-12" db="EMBL/GenBank/DDBJ databases">
        <authorList>
            <person name="Genoscope - CEA"/>
        </authorList>
    </citation>
    <scope>NUCLEOTIDE SEQUENCE</scope>
    <source>
        <strain evidence="1">CBS 1993</strain>
    </source>
</reference>
<organism evidence="1 2">
    <name type="scientific">Kuraishia capsulata CBS 1993</name>
    <dbReference type="NCBI Taxonomy" id="1382522"/>
    <lineage>
        <taxon>Eukaryota</taxon>
        <taxon>Fungi</taxon>
        <taxon>Dikarya</taxon>
        <taxon>Ascomycota</taxon>
        <taxon>Saccharomycotina</taxon>
        <taxon>Pichiomycetes</taxon>
        <taxon>Pichiales</taxon>
        <taxon>Pichiaceae</taxon>
        <taxon>Kuraishia</taxon>
    </lineage>
</organism>
<gene>
    <name evidence="1" type="ORF">KUCA_T00000827001</name>
</gene>
<dbReference type="HOGENOM" id="CLU_2850024_0_0_1"/>
<dbReference type="AlphaFoldDB" id="W6MSW3"/>
<proteinExistence type="predicted"/>
<name>W6MSW3_9ASCO</name>
<evidence type="ECO:0000313" key="2">
    <source>
        <dbReference type="Proteomes" id="UP000019384"/>
    </source>
</evidence>
<dbReference type="Proteomes" id="UP000019384">
    <property type="component" value="Unassembled WGS sequence"/>
</dbReference>
<accession>W6MSW3</accession>
<evidence type="ECO:0000313" key="1">
    <source>
        <dbReference type="EMBL" id="CDK24860.1"/>
    </source>
</evidence>
<dbReference type="GeneID" id="34518263"/>
<reference evidence="1" key="2">
    <citation type="submission" date="2014-02" db="EMBL/GenBank/DDBJ databases">
        <title>Complete DNA sequence of /Kuraishia capsulata/ illustrates novel genomic features among budding yeasts (/Saccharomycotina/).</title>
        <authorList>
            <person name="Morales L."/>
            <person name="Noel B."/>
            <person name="Porcel B."/>
            <person name="Marcet-Houben M."/>
            <person name="Hullo M-F."/>
            <person name="Sacerdot C."/>
            <person name="Tekaia F."/>
            <person name="Leh-Louis V."/>
            <person name="Despons L."/>
            <person name="Khanna V."/>
            <person name="Aury J-M."/>
            <person name="Barbe V."/>
            <person name="Couloux A."/>
            <person name="Labadie K."/>
            <person name="Pelletier E."/>
            <person name="Souciet J-L."/>
            <person name="Boekhout T."/>
            <person name="Gabaldon T."/>
            <person name="Wincker P."/>
            <person name="Dujon B."/>
        </authorList>
    </citation>
    <scope>NUCLEOTIDE SEQUENCE</scope>
    <source>
        <strain evidence="1">CBS 1993</strain>
    </source>
</reference>
<dbReference type="EMBL" id="HG793125">
    <property type="protein sequence ID" value="CDK24860.1"/>
    <property type="molecule type" value="Genomic_DNA"/>
</dbReference>